<evidence type="ECO:0000256" key="3">
    <source>
        <dbReference type="PROSITE-ProRule" id="PRU00023"/>
    </source>
</evidence>
<dbReference type="InterPro" id="IPR002110">
    <property type="entry name" value="Ankyrin_rpt"/>
</dbReference>
<evidence type="ECO:0008006" key="6">
    <source>
        <dbReference type="Google" id="ProtNLM"/>
    </source>
</evidence>
<feature type="repeat" description="ANK" evidence="3">
    <location>
        <begin position="1449"/>
        <end position="1481"/>
    </location>
</feature>
<keyword evidence="1" id="KW-0677">Repeat</keyword>
<feature type="repeat" description="ANK" evidence="3">
    <location>
        <begin position="1576"/>
        <end position="1608"/>
    </location>
</feature>
<dbReference type="SUPFAM" id="SSF48403">
    <property type="entry name" value="Ankyrin repeat"/>
    <property type="match status" value="3"/>
</dbReference>
<dbReference type="OrthoDB" id="8194444at2759"/>
<accession>A0A8K0DD40</accession>
<keyword evidence="2 3" id="KW-0040">ANK repeat</keyword>
<dbReference type="PANTHER" id="PTHR24198:SF165">
    <property type="entry name" value="ANKYRIN REPEAT-CONTAINING PROTEIN-RELATED"/>
    <property type="match status" value="1"/>
</dbReference>
<feature type="repeat" description="ANK" evidence="3">
    <location>
        <begin position="1938"/>
        <end position="1970"/>
    </location>
</feature>
<dbReference type="Pfam" id="PF00023">
    <property type="entry name" value="Ank"/>
    <property type="match status" value="2"/>
</dbReference>
<dbReference type="SUPFAM" id="SSF52540">
    <property type="entry name" value="P-loop containing nucleoside triphosphate hydrolases"/>
    <property type="match status" value="1"/>
</dbReference>
<feature type="repeat" description="ANK" evidence="3">
    <location>
        <begin position="1355"/>
        <end position="1387"/>
    </location>
</feature>
<feature type="repeat" description="ANK" evidence="3">
    <location>
        <begin position="1643"/>
        <end position="1675"/>
    </location>
</feature>
<organism evidence="4 5">
    <name type="scientific">Ignelater luminosus</name>
    <name type="common">Cucubano</name>
    <name type="synonym">Pyrophorus luminosus</name>
    <dbReference type="NCBI Taxonomy" id="2038154"/>
    <lineage>
        <taxon>Eukaryota</taxon>
        <taxon>Metazoa</taxon>
        <taxon>Ecdysozoa</taxon>
        <taxon>Arthropoda</taxon>
        <taxon>Hexapoda</taxon>
        <taxon>Insecta</taxon>
        <taxon>Pterygota</taxon>
        <taxon>Neoptera</taxon>
        <taxon>Endopterygota</taxon>
        <taxon>Coleoptera</taxon>
        <taxon>Polyphaga</taxon>
        <taxon>Elateriformia</taxon>
        <taxon>Elateroidea</taxon>
        <taxon>Elateridae</taxon>
        <taxon>Agrypninae</taxon>
        <taxon>Pyrophorini</taxon>
        <taxon>Ignelater</taxon>
    </lineage>
</organism>
<feature type="repeat" description="ANK" evidence="3">
    <location>
        <begin position="1709"/>
        <end position="1737"/>
    </location>
</feature>
<feature type="repeat" description="ANK" evidence="3">
    <location>
        <begin position="1676"/>
        <end position="1708"/>
    </location>
</feature>
<feature type="repeat" description="ANK" evidence="3">
    <location>
        <begin position="1803"/>
        <end position="1835"/>
    </location>
</feature>
<dbReference type="PROSITE" id="PS50088">
    <property type="entry name" value="ANK_REPEAT"/>
    <property type="match status" value="17"/>
</dbReference>
<comment type="caution">
    <text evidence="4">The sequence shown here is derived from an EMBL/GenBank/DDBJ whole genome shotgun (WGS) entry which is preliminary data.</text>
</comment>
<dbReference type="EMBL" id="VTPC01001899">
    <property type="protein sequence ID" value="KAF2901038.1"/>
    <property type="molecule type" value="Genomic_DNA"/>
</dbReference>
<feature type="repeat" description="ANK" evidence="3">
    <location>
        <begin position="1770"/>
        <end position="1802"/>
    </location>
</feature>
<dbReference type="InterPro" id="IPR027417">
    <property type="entry name" value="P-loop_NTPase"/>
</dbReference>
<dbReference type="PROSITE" id="PS50297">
    <property type="entry name" value="ANK_REP_REGION"/>
    <property type="match status" value="14"/>
</dbReference>
<reference evidence="4" key="1">
    <citation type="submission" date="2019-08" db="EMBL/GenBank/DDBJ databases">
        <title>The genome of the North American firefly Photinus pyralis.</title>
        <authorList>
            <consortium name="Photinus pyralis genome working group"/>
            <person name="Fallon T.R."/>
            <person name="Sander Lower S.E."/>
            <person name="Weng J.-K."/>
        </authorList>
    </citation>
    <scope>NUCLEOTIDE SEQUENCE</scope>
    <source>
        <strain evidence="4">TRF0915ILg1</strain>
        <tissue evidence="4">Whole body</tissue>
    </source>
</reference>
<dbReference type="Gene3D" id="1.25.40.20">
    <property type="entry name" value="Ankyrin repeat-containing domain"/>
    <property type="match status" value="6"/>
</dbReference>
<evidence type="ECO:0000313" key="4">
    <source>
        <dbReference type="EMBL" id="KAF2901038.1"/>
    </source>
</evidence>
<feature type="repeat" description="ANK" evidence="3">
    <location>
        <begin position="1610"/>
        <end position="1642"/>
    </location>
</feature>
<proteinExistence type="predicted"/>
<dbReference type="Pfam" id="PF12796">
    <property type="entry name" value="Ank_2"/>
    <property type="match status" value="7"/>
</dbReference>
<feature type="repeat" description="ANK" evidence="3">
    <location>
        <begin position="1516"/>
        <end position="1548"/>
    </location>
</feature>
<dbReference type="Gene3D" id="3.40.50.300">
    <property type="entry name" value="P-loop containing nucleotide triphosphate hydrolases"/>
    <property type="match status" value="1"/>
</dbReference>
<evidence type="ECO:0000256" key="1">
    <source>
        <dbReference type="ARBA" id="ARBA00022737"/>
    </source>
</evidence>
<evidence type="ECO:0000256" key="2">
    <source>
        <dbReference type="ARBA" id="ARBA00023043"/>
    </source>
</evidence>
<protein>
    <recommendedName>
        <fullName evidence="6">NACHT domain-containing protein</fullName>
    </recommendedName>
</protein>
<sequence>MIIRVSETHGACSQCSKYKVRSGTNDSGKLYEIKTAVLLSLKCCLEDLEHFWIASNVNECGAFDDIILFKKEWNKEGITYLLQLKHQDAAKDIVKDQILATSGDFSLSKYLDSCLKLSVTISDQTTKKSDIINHLRDNPQMTYILFTNKNVAGEFEFLSIIRSSTDLINFNGNVYGFNHDKIHDLNDSKKKFIRNMFLYTKQPHIKEIDIEIKKVFKKLTGSLNKSEKDLDEIVRRFLFYVEEWSKGLLNGHYPLTKELVLRKVAEILLEPFIVKLNGRIPTPEKAEEEIKYRMWDEMIKNKNLVVINKSDKIVVDFMEKFICKSVVQHGGSLQNSTTVKKDLMRIPGKQLDSSSEYYECLWKTKKLPLIIEVSSKIEIEEVTEILKTTQGTFQIIILNKSEISFKCLESTETFLILSDLTREQQKHVLSLPIKLQGRDLPSYDKLNLETEEILKLTARDIIYILCNTFNLDHEFEELPQIFVDISFKRVWLKPEILKNVIGDTFIIGCASIKSIRRFIESTVLNGDDLQITEWSNNTGNSNFAHRRIILCENVVDSKNIQHLISKNQNRPIHFLNFHEDYKLEWRSLKKKPLAANEAILKFCADKKPVIISSNPGMGKSVFINYFARNTSTTFWVLKISLAKLEAVHENFINVNLETFFEKILEEECKEDLSLAKAVFAKFKDSKNIAVLLDGFDEIPIRCQKQAKEFIKSVSKSGYFVLVTTRPVYKNELELLLDTLSQDLNLFTRKNQQYFLEHYFSRFQEIPCETETRSAFVVSLLNAATSNLNDRDNEFTGVPLQTLLLAEVFLEDFIEFSKTKNFITERFDLLYLYKSFIEKKVRIACEKFGEISEDIIRQYELCKSFYALRLVFSEDDLSELQIDLKLEYGKLLFPHMLELLQKDGIVVAETEISVRFIHHTFAEFIAAEWLAKHFKDEKEEIIKRLLEATFNPKLRVVRNIFDRILGKDCPLHLAIINCQIDRIGSLIVSKHFDDVDDGNRNCLHLLASWGFQCLEQDHNCFEDKILRDNDKIARVLDTIPNEKLRNCRDHILGYTPIDYAICSSCFHIANMLCLKIKNPRIFISTEHSKVSLFYKHTDCVPYFSLERAIVLRKSIDFRLCINEDRDSPGCVHNLETQNINTTNKFGLTPLHIAVKTRKKEMVEMLIHNDANINARDSSGKTPLHWSVIEGSLDILKLLIAKETDLNIVDIHKRTALHYAIIVRPQQQIEIVSELLLKAIFDIRDENGRTPFIWAAYLGYDECVKLFLEKHIDVKQMHEALKWAFFNNHINVVDLLLSKAADMNVSIDTLLKEAMKYSDTDGLNLSDVDVPTLCFVAGEGNKDMFEVLLSHGLDIESKNKSLHYAAEGGRKDIVELLSSKGANADAKTNFDMIVLDFAIDQGHTQVVTLLLSKGYEIPRTALQRAAMFGHIDLIELFLSLDVHVDAKETQRGWTALHFAAAYDCGEAAALLLSKGANIEAKGSSREETPLICAVEEGRQKIADMLLAKGADIETKTLLGDTPLMISAICGREDMVKLLLSAGANVNAKNKDDYSVLDCAVRGGHKQIVTLLLSKGCEIATVPLQLAAMSNHLDLIELFLSLDVHIDVKDTKRGWTALFYAAVYDRGEAAASLLSKGANIEAKGYKEETPLFAAVAGGHQKIADMLLAKGANIETKTLDDETPLIISAKCNREGMVELLLSAGANVNAKDINGFSALDWAAQEGHKQIVTLLLSKGCEISRALLERAAMSYNLDLIELFLSLDVDIDVKNTEKGWTTLHYAAMYDNGEVAALLLSKGANIEAKDYMEQTPLIWAVREGHKKIVDLLLAEGADIETKTLDDETPLILSAKYGQNEITKLLMSNGSNIQVRDNKGKTAFHWAVCNPYNTPETIELFVSKSSSVLESRTAKQETPLIIATQEGCRAIVELLISKNASIKAKDQNGMTALDWSLSKGYEDIVCLLLQNGADLEEKNNEGKTILLGTDKRNS</sequence>
<feature type="repeat" description="ANK" evidence="3">
    <location>
        <begin position="1836"/>
        <end position="1868"/>
    </location>
</feature>
<dbReference type="PANTHER" id="PTHR24198">
    <property type="entry name" value="ANKYRIN REPEAT AND PROTEIN KINASE DOMAIN-CONTAINING PROTEIN"/>
    <property type="match status" value="1"/>
</dbReference>
<dbReference type="PRINTS" id="PR01415">
    <property type="entry name" value="ANKYRIN"/>
</dbReference>
<feature type="repeat" description="ANK" evidence="3">
    <location>
        <begin position="1483"/>
        <end position="1515"/>
    </location>
</feature>
<feature type="repeat" description="ANK" evidence="3">
    <location>
        <begin position="1905"/>
        <end position="1937"/>
    </location>
</feature>
<keyword evidence="5" id="KW-1185">Reference proteome</keyword>
<gene>
    <name evidence="4" type="ORF">ILUMI_05150</name>
</gene>
<name>A0A8K0DD40_IGNLU</name>
<dbReference type="Proteomes" id="UP000801492">
    <property type="component" value="Unassembled WGS sequence"/>
</dbReference>
<evidence type="ECO:0000313" key="5">
    <source>
        <dbReference type="Proteomes" id="UP000801492"/>
    </source>
</evidence>
<dbReference type="SMART" id="SM00248">
    <property type="entry name" value="ANK"/>
    <property type="match status" value="24"/>
</dbReference>
<dbReference type="InterPro" id="IPR036770">
    <property type="entry name" value="Ankyrin_rpt-contain_sf"/>
</dbReference>
<feature type="repeat" description="ANK" evidence="3">
    <location>
        <begin position="1144"/>
        <end position="1176"/>
    </location>
</feature>
<feature type="repeat" description="ANK" evidence="3">
    <location>
        <begin position="1245"/>
        <end position="1277"/>
    </location>
</feature>
<feature type="repeat" description="ANK" evidence="3">
    <location>
        <begin position="1177"/>
        <end position="1209"/>
    </location>
</feature>